<proteinExistence type="predicted"/>
<name>A0A383ELM3_9ZZZZ</name>
<gene>
    <name evidence="1" type="ORF">METZ01_LOCUS510029</name>
</gene>
<dbReference type="EMBL" id="UINC01226612">
    <property type="protein sequence ID" value="SVE57175.1"/>
    <property type="molecule type" value="Genomic_DNA"/>
</dbReference>
<organism evidence="1">
    <name type="scientific">marine metagenome</name>
    <dbReference type="NCBI Taxonomy" id="408172"/>
    <lineage>
        <taxon>unclassified sequences</taxon>
        <taxon>metagenomes</taxon>
        <taxon>ecological metagenomes</taxon>
    </lineage>
</organism>
<sequence>MIYISYSTKLIPRTFIFFQKSCPQMNNLTDILNRVKFFQENIDVLNRKMTEVIQISRRV</sequence>
<dbReference type="AlphaFoldDB" id="A0A383ELM3"/>
<protein>
    <submittedName>
        <fullName evidence="1">Uncharacterized protein</fullName>
    </submittedName>
</protein>
<reference evidence="1" key="1">
    <citation type="submission" date="2018-05" db="EMBL/GenBank/DDBJ databases">
        <authorList>
            <person name="Lanie J.A."/>
            <person name="Ng W.-L."/>
            <person name="Kazmierczak K.M."/>
            <person name="Andrzejewski T.M."/>
            <person name="Davidsen T.M."/>
            <person name="Wayne K.J."/>
            <person name="Tettelin H."/>
            <person name="Glass J.I."/>
            <person name="Rusch D."/>
            <person name="Podicherti R."/>
            <person name="Tsui H.-C.T."/>
            <person name="Winkler M.E."/>
        </authorList>
    </citation>
    <scope>NUCLEOTIDE SEQUENCE</scope>
</reference>
<accession>A0A383ELM3</accession>
<evidence type="ECO:0000313" key="1">
    <source>
        <dbReference type="EMBL" id="SVE57175.1"/>
    </source>
</evidence>